<dbReference type="Pfam" id="PF00589">
    <property type="entry name" value="Phage_integrase"/>
    <property type="match status" value="1"/>
</dbReference>
<dbReference type="Pfam" id="PF22022">
    <property type="entry name" value="Phage_int_M"/>
    <property type="match status" value="1"/>
</dbReference>
<evidence type="ECO:0000256" key="1">
    <source>
        <dbReference type="ARBA" id="ARBA00008857"/>
    </source>
</evidence>
<evidence type="ECO:0000256" key="3">
    <source>
        <dbReference type="ARBA" id="ARBA00023125"/>
    </source>
</evidence>
<dbReference type="AlphaFoldDB" id="A0A6N1MKL9"/>
<dbReference type="InterPro" id="IPR050808">
    <property type="entry name" value="Phage_Integrase"/>
</dbReference>
<dbReference type="GO" id="GO:0003677">
    <property type="term" value="F:DNA binding"/>
    <property type="evidence" value="ECO:0007669"/>
    <property type="project" value="UniProtKB-KW"/>
</dbReference>
<dbReference type="PANTHER" id="PTHR30629:SF2">
    <property type="entry name" value="PROPHAGE INTEGRASE INTS-RELATED"/>
    <property type="match status" value="1"/>
</dbReference>
<dbReference type="InterPro" id="IPR038488">
    <property type="entry name" value="Integrase_DNA-bd_sf"/>
</dbReference>
<evidence type="ECO:0000313" key="6">
    <source>
        <dbReference type="Proteomes" id="UP000509126"/>
    </source>
</evidence>
<dbReference type="Gene3D" id="3.30.160.390">
    <property type="entry name" value="Integrase, DNA-binding domain"/>
    <property type="match status" value="1"/>
</dbReference>
<organism evidence="5 6">
    <name type="scientific">Acinetobacter lwoffii</name>
    <dbReference type="NCBI Taxonomy" id="28090"/>
    <lineage>
        <taxon>Bacteria</taxon>
        <taxon>Pseudomonadati</taxon>
        <taxon>Pseudomonadota</taxon>
        <taxon>Gammaproteobacteria</taxon>
        <taxon>Moraxellales</taxon>
        <taxon>Moraxellaceae</taxon>
        <taxon>Acinetobacter</taxon>
    </lineage>
</organism>
<name>A0A6N1MKL9_ACILW</name>
<dbReference type="PROSITE" id="PS51898">
    <property type="entry name" value="TYR_RECOMBINASE"/>
    <property type="match status" value="1"/>
</dbReference>
<dbReference type="EMBL" id="CP054803">
    <property type="protein sequence ID" value="QKU22708.1"/>
    <property type="molecule type" value="Genomic_DNA"/>
</dbReference>
<reference evidence="5 6" key="1">
    <citation type="submission" date="2019-11" db="EMBL/GenBank/DDBJ databases">
        <title>FDA dAtabase for Regulatory Grade micrObial Sequences (FDA-ARGOS): Supporting development and validation of Infectious Disease Dx tests.</title>
        <authorList>
            <person name="Patel R."/>
            <person name="Rucinski S."/>
            <person name="Tallon L."/>
            <person name="Sadzewicz L."/>
            <person name="Vavikolanu K."/>
            <person name="Mehta A."/>
            <person name="Aluvathingal J."/>
            <person name="Nadendla S."/>
            <person name="Nandy P."/>
            <person name="Geyer C."/>
            <person name="Yan Y."/>
            <person name="Sichtig H."/>
        </authorList>
    </citation>
    <scope>NUCLEOTIDE SEQUENCE [LARGE SCALE GENOMIC DNA]</scope>
    <source>
        <strain evidence="5 6">FDAARGOS_557</strain>
    </source>
</reference>
<dbReference type="GO" id="GO:0015074">
    <property type="term" value="P:DNA integration"/>
    <property type="evidence" value="ECO:0007669"/>
    <property type="project" value="UniProtKB-KW"/>
</dbReference>
<dbReference type="Pfam" id="PF13356">
    <property type="entry name" value="Arm-DNA-bind_3"/>
    <property type="match status" value="1"/>
</dbReference>
<dbReference type="Gene3D" id="1.10.443.10">
    <property type="entry name" value="Intergrase catalytic core"/>
    <property type="match status" value="1"/>
</dbReference>
<dbReference type="InterPro" id="IPR011010">
    <property type="entry name" value="DNA_brk_join_enz"/>
</dbReference>
<sequence>MPLTDTWLKKNLGKTRDEQHVEPDRDGLSVRVSPKGKITFQMRFRYEGKQARLDLGSYPNLTLLQARQELQKMKGVLEAGHDPRVYKKLEVHKVTNALTFKELYLEWHEKYCMPNKKNAQQQLRSFELYVFPKYGYLPADQITLHMWLELLEDHFEKSASITDRLLTNTKQCLDWGVNRRLIENNPIRHITGKRDLNIKKNKVDRILEDDEVALIWKICDESRMALKNALFIKICLFYANRYSELRMAKKSDFDFERKIWTVPPENHKTGKYTKRPLLRPILPEIEPFIQQAMELNSSIYMFVNNGTKEMYGQNGPGKLPYNVMQYARRHYGVEMKHWSMHDLRRTARTHFSRFTSRDIAELMIGHTMPGEQGTYDYHDYQKEMSIAYKQWWEKLESLTN</sequence>
<protein>
    <submittedName>
        <fullName evidence="5">Integrase family protein</fullName>
    </submittedName>
</protein>
<dbReference type="InterPro" id="IPR002104">
    <property type="entry name" value="Integrase_catalytic"/>
</dbReference>
<dbReference type="Gene3D" id="1.10.150.130">
    <property type="match status" value="1"/>
</dbReference>
<dbReference type="InterPro" id="IPR013762">
    <property type="entry name" value="Integrase-like_cat_sf"/>
</dbReference>
<dbReference type="InterPro" id="IPR010998">
    <property type="entry name" value="Integrase_recombinase_N"/>
</dbReference>
<comment type="similarity">
    <text evidence="1">Belongs to the 'phage' integrase family.</text>
</comment>
<evidence type="ECO:0000256" key="4">
    <source>
        <dbReference type="ARBA" id="ARBA00023172"/>
    </source>
</evidence>
<dbReference type="GO" id="GO:0006310">
    <property type="term" value="P:DNA recombination"/>
    <property type="evidence" value="ECO:0007669"/>
    <property type="project" value="UniProtKB-KW"/>
</dbReference>
<evidence type="ECO:0000256" key="2">
    <source>
        <dbReference type="ARBA" id="ARBA00022908"/>
    </source>
</evidence>
<dbReference type="PANTHER" id="PTHR30629">
    <property type="entry name" value="PROPHAGE INTEGRASE"/>
    <property type="match status" value="1"/>
</dbReference>
<proteinExistence type="inferred from homology"/>
<dbReference type="RefSeq" id="WP_168386709.1">
    <property type="nucleotide sequence ID" value="NZ_CP054803.1"/>
</dbReference>
<dbReference type="InterPro" id="IPR025166">
    <property type="entry name" value="Integrase_DNA_bind_dom"/>
</dbReference>
<accession>A0A6N1MKL9</accession>
<evidence type="ECO:0000313" key="5">
    <source>
        <dbReference type="EMBL" id="QKU22708.1"/>
    </source>
</evidence>
<dbReference type="InterPro" id="IPR053876">
    <property type="entry name" value="Phage_int_M"/>
</dbReference>
<keyword evidence="3" id="KW-0238">DNA-binding</keyword>
<gene>
    <name evidence="5" type="ORF">FOB19_15705</name>
</gene>
<keyword evidence="2" id="KW-0229">DNA integration</keyword>
<keyword evidence="4" id="KW-0233">DNA recombination</keyword>
<dbReference type="SUPFAM" id="SSF56349">
    <property type="entry name" value="DNA breaking-rejoining enzymes"/>
    <property type="match status" value="1"/>
</dbReference>
<dbReference type="Proteomes" id="UP000509126">
    <property type="component" value="Chromosome"/>
</dbReference>